<evidence type="ECO:0000313" key="1">
    <source>
        <dbReference type="EMBL" id="MBR8826733.1"/>
    </source>
</evidence>
<name>A0A941GWQ6_9CHRO</name>
<gene>
    <name evidence="1" type="ORF">DSM107014_02320</name>
</gene>
<protein>
    <submittedName>
        <fullName evidence="1">GIY-YIG nuclease family protein</fullName>
    </submittedName>
</protein>
<comment type="caution">
    <text evidence="1">The sequence shown here is derived from an EMBL/GenBank/DDBJ whole genome shotgun (WGS) entry which is preliminary data.</text>
</comment>
<organism evidence="1 2">
    <name type="scientific">Gomphosphaeria aponina SAG 52.96 = DSM 107014</name>
    <dbReference type="NCBI Taxonomy" id="1521640"/>
    <lineage>
        <taxon>Bacteria</taxon>
        <taxon>Bacillati</taxon>
        <taxon>Cyanobacteriota</taxon>
        <taxon>Cyanophyceae</taxon>
        <taxon>Oscillatoriophycideae</taxon>
        <taxon>Chroococcales</taxon>
        <taxon>Gomphosphaeriaceae</taxon>
        <taxon>Gomphosphaeria</taxon>
    </lineage>
</organism>
<accession>A0A941GWQ6</accession>
<dbReference type="Proteomes" id="UP000767446">
    <property type="component" value="Unassembled WGS sequence"/>
</dbReference>
<dbReference type="InterPro" id="IPR049578">
    <property type="entry name" value="CAXIP1-like_GIY-YIG_dom"/>
</dbReference>
<dbReference type="AlphaFoldDB" id="A0A941GWQ6"/>
<reference evidence="1" key="1">
    <citation type="submission" date="2021-02" db="EMBL/GenBank/DDBJ databases">
        <title>Metagenome analyses of Stigonema ocellatum DSM 106950, Chlorogloea purpurea SAG 13.99 and Gomphosphaeria aponina DSM 107014.</title>
        <authorList>
            <person name="Marter P."/>
            <person name="Huang S."/>
        </authorList>
    </citation>
    <scope>NUCLEOTIDE SEQUENCE</scope>
    <source>
        <strain evidence="1">JP213</strain>
    </source>
</reference>
<sequence length="175" mass="20391">MKITSLKNITEIPYLNEQGKLPEELQGKIGAYAVFNQEKELQFVGYSREIYLSLKQHLVRQPENCYWLKYQTITHPSRTILEEIRSSWIRENGTIPPGNSTEEAKWTQPIDAKLSMTEGEQATYNNSDELGKIKLLKQVARKVEAEIKESLKRRELQEDIRFNPKIKEQGLLDLQ</sequence>
<dbReference type="EMBL" id="JADQBC010000010">
    <property type="protein sequence ID" value="MBR8826733.1"/>
    <property type="molecule type" value="Genomic_DNA"/>
</dbReference>
<proteinExistence type="predicted"/>
<dbReference type="CDD" id="cd10450">
    <property type="entry name" value="GIY-YIG_AtGrxS16_like"/>
    <property type="match status" value="1"/>
</dbReference>
<evidence type="ECO:0000313" key="2">
    <source>
        <dbReference type="Proteomes" id="UP000767446"/>
    </source>
</evidence>